<dbReference type="InterPro" id="IPR000835">
    <property type="entry name" value="HTH_MarR-typ"/>
</dbReference>
<evidence type="ECO:0000256" key="3">
    <source>
        <dbReference type="ARBA" id="ARBA00023163"/>
    </source>
</evidence>
<proteinExistence type="predicted"/>
<keyword evidence="3" id="KW-0804">Transcription</keyword>
<dbReference type="GO" id="GO:0006950">
    <property type="term" value="P:response to stress"/>
    <property type="evidence" value="ECO:0007669"/>
    <property type="project" value="TreeGrafter"/>
</dbReference>
<dbReference type="GO" id="GO:0003677">
    <property type="term" value="F:DNA binding"/>
    <property type="evidence" value="ECO:0007669"/>
    <property type="project" value="UniProtKB-KW"/>
</dbReference>
<feature type="domain" description="HTH marR-type" evidence="4">
    <location>
        <begin position="20"/>
        <end position="152"/>
    </location>
</feature>
<protein>
    <submittedName>
        <fullName evidence="5">HTH-type transcriptional regulator SarZ</fullName>
    </submittedName>
</protein>
<dbReference type="PROSITE" id="PS50995">
    <property type="entry name" value="HTH_MARR_2"/>
    <property type="match status" value="1"/>
</dbReference>
<gene>
    <name evidence="5" type="primary">sarZ</name>
    <name evidence="5" type="ORF">VA7868_00296</name>
</gene>
<organism evidence="5 6">
    <name type="scientific">Vibrio aerogenes CECT 7868</name>
    <dbReference type="NCBI Taxonomy" id="1216006"/>
    <lineage>
        <taxon>Bacteria</taxon>
        <taxon>Pseudomonadati</taxon>
        <taxon>Pseudomonadota</taxon>
        <taxon>Gammaproteobacteria</taxon>
        <taxon>Vibrionales</taxon>
        <taxon>Vibrionaceae</taxon>
        <taxon>Vibrio</taxon>
    </lineage>
</organism>
<dbReference type="InterPro" id="IPR039422">
    <property type="entry name" value="MarR/SlyA-like"/>
</dbReference>
<dbReference type="InterPro" id="IPR023187">
    <property type="entry name" value="Tscrpt_reg_MarR-type_CS"/>
</dbReference>
<keyword evidence="2" id="KW-0238">DNA-binding</keyword>
<dbReference type="SMART" id="SM00347">
    <property type="entry name" value="HTH_MARR"/>
    <property type="match status" value="1"/>
</dbReference>
<evidence type="ECO:0000259" key="4">
    <source>
        <dbReference type="PROSITE" id="PS50995"/>
    </source>
</evidence>
<dbReference type="SUPFAM" id="SSF46785">
    <property type="entry name" value="Winged helix' DNA-binding domain"/>
    <property type="match status" value="1"/>
</dbReference>
<evidence type="ECO:0000256" key="2">
    <source>
        <dbReference type="ARBA" id="ARBA00023125"/>
    </source>
</evidence>
<evidence type="ECO:0000313" key="6">
    <source>
        <dbReference type="Proteomes" id="UP000184608"/>
    </source>
</evidence>
<sequence>MLAVTSGQISSGGTDTLEKHEELLVALRQIIRIFDLYSRQLTKEYGLTSPQLILMQSIRLSENQTIRELSHQTNMSQATATSILDRLENRGFVVRMRDQNDKRKVHAVLTDSGLAVLNKAPQLMPQDFINHFQSLESWEQNLILSSLKRVAAMTQQTESADTPESTNRSE</sequence>
<dbReference type="Proteomes" id="UP000184608">
    <property type="component" value="Unassembled WGS sequence"/>
</dbReference>
<accession>A0A1M5V8G8</accession>
<dbReference type="Pfam" id="PF01047">
    <property type="entry name" value="MarR"/>
    <property type="match status" value="1"/>
</dbReference>
<dbReference type="InterPro" id="IPR036390">
    <property type="entry name" value="WH_DNA-bd_sf"/>
</dbReference>
<name>A0A1M5V8G8_9VIBR</name>
<dbReference type="GO" id="GO:0003700">
    <property type="term" value="F:DNA-binding transcription factor activity"/>
    <property type="evidence" value="ECO:0007669"/>
    <property type="project" value="InterPro"/>
</dbReference>
<dbReference type="AlphaFoldDB" id="A0A1M5V8G8"/>
<dbReference type="STRING" id="1216006.VA7868_00296"/>
<dbReference type="PANTHER" id="PTHR33164">
    <property type="entry name" value="TRANSCRIPTIONAL REGULATOR, MARR FAMILY"/>
    <property type="match status" value="1"/>
</dbReference>
<evidence type="ECO:0000313" key="5">
    <source>
        <dbReference type="EMBL" id="SHH71233.1"/>
    </source>
</evidence>
<keyword evidence="1" id="KW-0805">Transcription regulation</keyword>
<dbReference type="PROSITE" id="PS01117">
    <property type="entry name" value="HTH_MARR_1"/>
    <property type="match status" value="1"/>
</dbReference>
<reference evidence="5 6" key="1">
    <citation type="submission" date="2016-11" db="EMBL/GenBank/DDBJ databases">
        <authorList>
            <person name="Jaros S."/>
            <person name="Januszkiewicz K."/>
            <person name="Wedrychowicz H."/>
        </authorList>
    </citation>
    <scope>NUCLEOTIDE SEQUENCE [LARGE SCALE GENOMIC DNA]</scope>
    <source>
        <strain evidence="5 6">CECT 7868</strain>
    </source>
</reference>
<dbReference type="EMBL" id="FQXZ01000005">
    <property type="protein sequence ID" value="SHH71233.1"/>
    <property type="molecule type" value="Genomic_DNA"/>
</dbReference>
<dbReference type="InterPro" id="IPR036388">
    <property type="entry name" value="WH-like_DNA-bd_sf"/>
</dbReference>
<dbReference type="PANTHER" id="PTHR33164:SF89">
    <property type="entry name" value="MARR FAMILY REGULATORY PROTEIN"/>
    <property type="match status" value="1"/>
</dbReference>
<keyword evidence="6" id="KW-1185">Reference proteome</keyword>
<evidence type="ECO:0000256" key="1">
    <source>
        <dbReference type="ARBA" id="ARBA00023015"/>
    </source>
</evidence>
<dbReference type="Gene3D" id="1.10.10.10">
    <property type="entry name" value="Winged helix-like DNA-binding domain superfamily/Winged helix DNA-binding domain"/>
    <property type="match status" value="1"/>
</dbReference>